<reference evidence="1" key="1">
    <citation type="journal article" date="2020" name="Stud. Mycol.">
        <title>101 Dothideomycetes genomes: a test case for predicting lifestyles and emergence of pathogens.</title>
        <authorList>
            <person name="Haridas S."/>
            <person name="Albert R."/>
            <person name="Binder M."/>
            <person name="Bloem J."/>
            <person name="Labutti K."/>
            <person name="Salamov A."/>
            <person name="Andreopoulos B."/>
            <person name="Baker S."/>
            <person name="Barry K."/>
            <person name="Bills G."/>
            <person name="Bluhm B."/>
            <person name="Cannon C."/>
            <person name="Castanera R."/>
            <person name="Culley D."/>
            <person name="Daum C."/>
            <person name="Ezra D."/>
            <person name="Gonzalez J."/>
            <person name="Henrissat B."/>
            <person name="Kuo A."/>
            <person name="Liang C."/>
            <person name="Lipzen A."/>
            <person name="Lutzoni F."/>
            <person name="Magnuson J."/>
            <person name="Mondo S."/>
            <person name="Nolan M."/>
            <person name="Ohm R."/>
            <person name="Pangilinan J."/>
            <person name="Park H.-J."/>
            <person name="Ramirez L."/>
            <person name="Alfaro M."/>
            <person name="Sun H."/>
            <person name="Tritt A."/>
            <person name="Yoshinaga Y."/>
            <person name="Zwiers L.-H."/>
            <person name="Turgeon B."/>
            <person name="Goodwin S."/>
            <person name="Spatafora J."/>
            <person name="Crous P."/>
            <person name="Grigoriev I."/>
        </authorList>
    </citation>
    <scope>NUCLEOTIDE SEQUENCE</scope>
    <source>
        <strain evidence="1">CBS 473.64</strain>
    </source>
</reference>
<evidence type="ECO:0000313" key="1">
    <source>
        <dbReference type="EMBL" id="KAF2635207.1"/>
    </source>
</evidence>
<evidence type="ECO:0000313" key="2">
    <source>
        <dbReference type="Proteomes" id="UP000799753"/>
    </source>
</evidence>
<dbReference type="Proteomes" id="UP000799753">
    <property type="component" value="Unassembled WGS sequence"/>
</dbReference>
<dbReference type="AlphaFoldDB" id="A0A6A6RJD8"/>
<name>A0A6A6RJD8_9PLEO</name>
<protein>
    <submittedName>
        <fullName evidence="1">Uncharacterized protein</fullName>
    </submittedName>
</protein>
<dbReference type="EMBL" id="MU006809">
    <property type="protein sequence ID" value="KAF2635207.1"/>
    <property type="molecule type" value="Genomic_DNA"/>
</dbReference>
<accession>A0A6A6RJD8</accession>
<keyword evidence="2" id="KW-1185">Reference proteome</keyword>
<sequence>MPDSVRAPIKTNLPWSVAAVAGALNAHHASKGAEADEGTHEDIGGVSFDSTHLRLMVSCPIPTQPRLKMPGRTNTILWAMEADRESERFPGGADSMDEEWTALSRWVAMGPMPQLLCSTSICFYAVFREIYIIATQPVTTLPLHHRHWLQQQP</sequence>
<organism evidence="1 2">
    <name type="scientific">Massarina eburnea CBS 473.64</name>
    <dbReference type="NCBI Taxonomy" id="1395130"/>
    <lineage>
        <taxon>Eukaryota</taxon>
        <taxon>Fungi</taxon>
        <taxon>Dikarya</taxon>
        <taxon>Ascomycota</taxon>
        <taxon>Pezizomycotina</taxon>
        <taxon>Dothideomycetes</taxon>
        <taxon>Pleosporomycetidae</taxon>
        <taxon>Pleosporales</taxon>
        <taxon>Massarineae</taxon>
        <taxon>Massarinaceae</taxon>
        <taxon>Massarina</taxon>
    </lineage>
</organism>
<gene>
    <name evidence="1" type="ORF">P280DRAFT_484783</name>
</gene>
<proteinExistence type="predicted"/>